<protein>
    <submittedName>
        <fullName evidence="11">Similar to C6 transcription factor RegA</fullName>
    </submittedName>
</protein>
<dbReference type="Proteomes" id="UP000002668">
    <property type="component" value="Genome"/>
</dbReference>
<dbReference type="eggNOG" id="KOG1721">
    <property type="taxonomic scope" value="Eukaryota"/>
</dbReference>
<organism evidence="12">
    <name type="scientific">Leptosphaeria maculans (strain JN3 / isolate v23.1.3 / race Av1-4-5-6-7-8)</name>
    <name type="common">Blackleg fungus</name>
    <name type="synonym">Phoma lingam</name>
    <dbReference type="NCBI Taxonomy" id="985895"/>
    <lineage>
        <taxon>Eukaryota</taxon>
        <taxon>Fungi</taxon>
        <taxon>Dikarya</taxon>
        <taxon>Ascomycota</taxon>
        <taxon>Pezizomycotina</taxon>
        <taxon>Dothideomycetes</taxon>
        <taxon>Pleosporomycetidae</taxon>
        <taxon>Pleosporales</taxon>
        <taxon>Pleosporineae</taxon>
        <taxon>Leptosphaeriaceae</taxon>
        <taxon>Plenodomus</taxon>
        <taxon>Plenodomus lingam/Leptosphaeria maculans species complex</taxon>
    </lineage>
</organism>
<gene>
    <name evidence="11" type="ORF">LEMA_P115410.1</name>
</gene>
<dbReference type="Pfam" id="PF00096">
    <property type="entry name" value="zf-C2H2"/>
    <property type="match status" value="2"/>
</dbReference>
<dbReference type="FunFam" id="3.30.160.60:FF:002343">
    <property type="entry name" value="Zinc finger protein 33A"/>
    <property type="match status" value="1"/>
</dbReference>
<dbReference type="HOGENOM" id="CLU_003487_0_1_1"/>
<feature type="domain" description="Zn(2)-C6 fungal-type" evidence="9">
    <location>
        <begin position="96"/>
        <end position="125"/>
    </location>
</feature>
<dbReference type="PROSITE" id="PS50048">
    <property type="entry name" value="ZN2_CY6_FUNGAL_2"/>
    <property type="match status" value="1"/>
</dbReference>
<sequence>MQATTTQTHEQLILPEVNQPARLFQCSTCKRSFTRADHLTRHVRAHTKSKPYICPVCSKGFARIDLLKRHVTNHRSESASKRQKREIARDTRVVQACEACSQSHLRCEDEKPCSRCKKKDIPCRVPEASTTGEDETHEIDAVHAAHDLLDLSNGFDHPSSAPGQDDSSEQSAMVSMRSIGGSQQFEDPQSLTMADTASMMHHDIHSHSRKRSMLQAGEMQPPINMLQSYNEDSTNSLAFFSQSIPQFDQTTGNNPGLPDSFRNPPPFELFMSGQAPPRGIMDLSFDLDTGLTEVDVGLLDQYNLQVPFAAGTPSTEALGPEIQLSDNGSVPVGTEAFKQSIWRYLPQPNKDFSSAEQVDLAFADERDGNYRSNITQRRVIVEKLNRASRDRLLALVIGTCSPENVRRIASAFPSVELLDGLIQYFLTSPSLDAQTWLHLPTFSPSRISPELLACIVSAGAAMTPDIPLRKLGFALHEASRVSQGRAFDEDHTAIRDLQHVRNLFLQLKIGMWSGISRKMEIAESFLQPLMTMLRRGGRFRNSTWKEIAPSPDAQGQALETKWLSWVHQESYLRLVYRTFELDRQSSMALLKPPLMTYSEMQLPLPSPNILWQAKSAASWKAAYLETIQASPKRPSAIECVLNLDLIHHDHASTTYLYMMWGMVWEYRQMASLTKCPHKAANNSLILSSRYQELTKQLEDFRLSSPPLTPSSELTLELTLVHLNAPLDNIQLFAGIEGQEEARAVYPGLRDWTDSVSARQALWHAGQVLRAAEGLPKPLLSNFNAITVYHAGLILWAYGYLKQSSAASSPVDNLQINAILNGDDVLNARRFITLDRGIPSIRSLRSQTIVPLDNLAGVMDELIHLLRGQYDAVEACPPLVGNLVLLLEGLRSASCR</sequence>
<dbReference type="InterPro" id="IPR001138">
    <property type="entry name" value="Zn2Cys6_DnaBD"/>
</dbReference>
<keyword evidence="1" id="KW-0479">Metal-binding</keyword>
<evidence type="ECO:0000256" key="8">
    <source>
        <dbReference type="SAM" id="MobiDB-lite"/>
    </source>
</evidence>
<evidence type="ECO:0000256" key="6">
    <source>
        <dbReference type="ARBA" id="ARBA00023242"/>
    </source>
</evidence>
<dbReference type="InterPro" id="IPR007219">
    <property type="entry name" value="XnlR_reg_dom"/>
</dbReference>
<dbReference type="InterPro" id="IPR036864">
    <property type="entry name" value="Zn2-C6_fun-type_DNA-bd_sf"/>
</dbReference>
<proteinExistence type="predicted"/>
<keyword evidence="4" id="KW-0805">Transcription regulation</keyword>
<keyword evidence="12" id="KW-1185">Reference proteome</keyword>
<dbReference type="CDD" id="cd15489">
    <property type="entry name" value="PHD_SF"/>
    <property type="match status" value="1"/>
</dbReference>
<dbReference type="Pfam" id="PF00172">
    <property type="entry name" value="Zn_clus"/>
    <property type="match status" value="1"/>
</dbReference>
<dbReference type="PANTHER" id="PTHR47660">
    <property type="entry name" value="TRANSCRIPTION FACTOR WITH C2H2 AND ZN(2)-CYS(6) DNA BINDING DOMAIN (EUROFUNG)-RELATED-RELATED"/>
    <property type="match status" value="1"/>
</dbReference>
<dbReference type="PANTHER" id="PTHR47660:SF2">
    <property type="entry name" value="TRANSCRIPTION FACTOR WITH C2H2 AND ZN(2)-CYS(6) DNA BINDING DOMAIN (EUROFUNG)"/>
    <property type="match status" value="1"/>
</dbReference>
<evidence type="ECO:0000256" key="3">
    <source>
        <dbReference type="ARBA" id="ARBA00022833"/>
    </source>
</evidence>
<dbReference type="PROSITE" id="PS00463">
    <property type="entry name" value="ZN2_CY6_FUNGAL_1"/>
    <property type="match status" value="1"/>
</dbReference>
<dbReference type="SUPFAM" id="SSF57667">
    <property type="entry name" value="beta-beta-alpha zinc fingers"/>
    <property type="match status" value="1"/>
</dbReference>
<dbReference type="InParanoid" id="E4ZUP7"/>
<keyword evidence="3" id="KW-0862">Zinc</keyword>
<evidence type="ECO:0000256" key="1">
    <source>
        <dbReference type="ARBA" id="ARBA00022723"/>
    </source>
</evidence>
<feature type="region of interest" description="Disordered" evidence="8">
    <location>
        <begin position="151"/>
        <end position="174"/>
    </location>
</feature>
<dbReference type="SUPFAM" id="SSF57701">
    <property type="entry name" value="Zn2/Cys6 DNA-binding domain"/>
    <property type="match status" value="1"/>
</dbReference>
<dbReference type="InterPro" id="IPR013087">
    <property type="entry name" value="Znf_C2H2_type"/>
</dbReference>
<evidence type="ECO:0000313" key="12">
    <source>
        <dbReference type="Proteomes" id="UP000002668"/>
    </source>
</evidence>
<name>E4ZUP7_LEPMJ</name>
<dbReference type="OMA" id="AMCTEAF"/>
<dbReference type="SMART" id="SM00066">
    <property type="entry name" value="GAL4"/>
    <property type="match status" value="1"/>
</dbReference>
<keyword evidence="6" id="KW-0539">Nucleus</keyword>
<dbReference type="CDD" id="cd12148">
    <property type="entry name" value="fungal_TF_MHR"/>
    <property type="match status" value="1"/>
</dbReference>
<dbReference type="SMART" id="SM00355">
    <property type="entry name" value="ZnF_C2H2"/>
    <property type="match status" value="2"/>
</dbReference>
<evidence type="ECO:0000259" key="10">
    <source>
        <dbReference type="PROSITE" id="PS50157"/>
    </source>
</evidence>
<dbReference type="GO" id="GO:0008270">
    <property type="term" value="F:zinc ion binding"/>
    <property type="evidence" value="ECO:0007669"/>
    <property type="project" value="UniProtKB-KW"/>
</dbReference>
<dbReference type="InterPro" id="IPR036236">
    <property type="entry name" value="Znf_C2H2_sf"/>
</dbReference>
<evidence type="ECO:0000256" key="4">
    <source>
        <dbReference type="ARBA" id="ARBA00023015"/>
    </source>
</evidence>
<dbReference type="GO" id="GO:0000981">
    <property type="term" value="F:DNA-binding transcription factor activity, RNA polymerase II-specific"/>
    <property type="evidence" value="ECO:0007669"/>
    <property type="project" value="InterPro"/>
</dbReference>
<dbReference type="Gene3D" id="4.10.240.10">
    <property type="entry name" value="Zn(2)-C6 fungal-type DNA-binding domain"/>
    <property type="match status" value="1"/>
</dbReference>
<accession>E4ZUP7</accession>
<keyword evidence="5" id="KW-0804">Transcription</keyword>
<dbReference type="OrthoDB" id="40579at2759"/>
<dbReference type="STRING" id="985895.E4ZUP7"/>
<feature type="domain" description="C2H2-type" evidence="10">
    <location>
        <begin position="52"/>
        <end position="79"/>
    </location>
</feature>
<dbReference type="AlphaFoldDB" id="E4ZUP7"/>
<dbReference type="GO" id="GO:0006351">
    <property type="term" value="P:DNA-templated transcription"/>
    <property type="evidence" value="ECO:0007669"/>
    <property type="project" value="InterPro"/>
</dbReference>
<dbReference type="EMBL" id="FP929126">
    <property type="protein sequence ID" value="CBX95126.1"/>
    <property type="molecule type" value="Genomic_DNA"/>
</dbReference>
<evidence type="ECO:0000256" key="7">
    <source>
        <dbReference type="PROSITE-ProRule" id="PRU00042"/>
    </source>
</evidence>
<dbReference type="PROSITE" id="PS50157">
    <property type="entry name" value="ZINC_FINGER_C2H2_2"/>
    <property type="match status" value="2"/>
</dbReference>
<feature type="domain" description="C2H2-type" evidence="10">
    <location>
        <begin position="24"/>
        <end position="51"/>
    </location>
</feature>
<dbReference type="GO" id="GO:0003677">
    <property type="term" value="F:DNA binding"/>
    <property type="evidence" value="ECO:0007669"/>
    <property type="project" value="InterPro"/>
</dbReference>
<dbReference type="Gene3D" id="3.30.160.60">
    <property type="entry name" value="Classic Zinc Finger"/>
    <property type="match status" value="2"/>
</dbReference>
<dbReference type="Pfam" id="PF04082">
    <property type="entry name" value="Fungal_trans"/>
    <property type="match status" value="1"/>
</dbReference>
<evidence type="ECO:0000259" key="9">
    <source>
        <dbReference type="PROSITE" id="PS50048"/>
    </source>
</evidence>
<keyword evidence="2 7" id="KW-0863">Zinc-finger</keyword>
<dbReference type="CDD" id="cd00067">
    <property type="entry name" value="GAL4"/>
    <property type="match status" value="1"/>
</dbReference>
<dbReference type="PROSITE" id="PS00028">
    <property type="entry name" value="ZINC_FINGER_C2H2_1"/>
    <property type="match status" value="2"/>
</dbReference>
<reference evidence="12" key="1">
    <citation type="journal article" date="2011" name="Nat. Commun.">
        <title>Effector diversification within compartments of the Leptosphaeria maculans genome affected by Repeat-Induced Point mutations.</title>
        <authorList>
            <person name="Rouxel T."/>
            <person name="Grandaubert J."/>
            <person name="Hane J.K."/>
            <person name="Hoede C."/>
            <person name="van de Wouw A.P."/>
            <person name="Couloux A."/>
            <person name="Dominguez V."/>
            <person name="Anthouard V."/>
            <person name="Bally P."/>
            <person name="Bourras S."/>
            <person name="Cozijnsen A.J."/>
            <person name="Ciuffetti L.M."/>
            <person name="Degrave A."/>
            <person name="Dilmaghani A."/>
            <person name="Duret L."/>
            <person name="Fudal I."/>
            <person name="Goodwin S.B."/>
            <person name="Gout L."/>
            <person name="Glaser N."/>
            <person name="Linglin J."/>
            <person name="Kema G.H.J."/>
            <person name="Lapalu N."/>
            <person name="Lawrence C.B."/>
            <person name="May K."/>
            <person name="Meyer M."/>
            <person name="Ollivier B."/>
            <person name="Poulain J."/>
            <person name="Schoch C.L."/>
            <person name="Simon A."/>
            <person name="Spatafora J.W."/>
            <person name="Stachowiak A."/>
            <person name="Turgeon B.G."/>
            <person name="Tyler B.M."/>
            <person name="Vincent D."/>
            <person name="Weissenbach J."/>
            <person name="Amselem J."/>
            <person name="Quesneville H."/>
            <person name="Oliver R.P."/>
            <person name="Wincker P."/>
            <person name="Balesdent M.-H."/>
            <person name="Howlett B.J."/>
        </authorList>
    </citation>
    <scope>NUCLEOTIDE SEQUENCE [LARGE SCALE GENOMIC DNA]</scope>
    <source>
        <strain evidence="12">JN3 / isolate v23.1.3 / race Av1-4-5-6-7-8</strain>
    </source>
</reference>
<evidence type="ECO:0000256" key="5">
    <source>
        <dbReference type="ARBA" id="ARBA00023163"/>
    </source>
</evidence>
<evidence type="ECO:0000313" key="11">
    <source>
        <dbReference type="EMBL" id="CBX95126.1"/>
    </source>
</evidence>
<dbReference type="VEuPathDB" id="FungiDB:LEMA_P115410.1"/>
<evidence type="ECO:0000256" key="2">
    <source>
        <dbReference type="ARBA" id="ARBA00022771"/>
    </source>
</evidence>